<dbReference type="Proteomes" id="UP000030745">
    <property type="component" value="Unassembled WGS sequence"/>
</dbReference>
<dbReference type="KEGG" id="spar:SPRG_01036"/>
<dbReference type="GeneID" id="24123649"/>
<dbReference type="RefSeq" id="XP_012194628.1">
    <property type="nucleotide sequence ID" value="XM_012339238.1"/>
</dbReference>
<reference evidence="1 2" key="1">
    <citation type="journal article" date="2013" name="PLoS Genet.">
        <title>Distinctive expansion of potential virulence genes in the genome of the oomycete fish pathogen Saprolegnia parasitica.</title>
        <authorList>
            <person name="Jiang R.H."/>
            <person name="de Bruijn I."/>
            <person name="Haas B.J."/>
            <person name="Belmonte R."/>
            <person name="Lobach L."/>
            <person name="Christie J."/>
            <person name="van den Ackerveken G."/>
            <person name="Bottin A."/>
            <person name="Bulone V."/>
            <person name="Diaz-Moreno S.M."/>
            <person name="Dumas B."/>
            <person name="Fan L."/>
            <person name="Gaulin E."/>
            <person name="Govers F."/>
            <person name="Grenville-Briggs L.J."/>
            <person name="Horner N.R."/>
            <person name="Levin J.Z."/>
            <person name="Mammella M."/>
            <person name="Meijer H.J."/>
            <person name="Morris P."/>
            <person name="Nusbaum C."/>
            <person name="Oome S."/>
            <person name="Phillips A.J."/>
            <person name="van Rooyen D."/>
            <person name="Rzeszutek E."/>
            <person name="Saraiva M."/>
            <person name="Secombes C.J."/>
            <person name="Seidl M.F."/>
            <person name="Snel B."/>
            <person name="Stassen J.H."/>
            <person name="Sykes S."/>
            <person name="Tripathy S."/>
            <person name="van den Berg H."/>
            <person name="Vega-Arreguin J.C."/>
            <person name="Wawra S."/>
            <person name="Young S.K."/>
            <person name="Zeng Q."/>
            <person name="Dieguez-Uribeondo J."/>
            <person name="Russ C."/>
            <person name="Tyler B.M."/>
            <person name="van West P."/>
        </authorList>
    </citation>
    <scope>NUCLEOTIDE SEQUENCE [LARGE SCALE GENOMIC DNA]</scope>
    <source>
        <strain evidence="1 2">CBS 223.65</strain>
    </source>
</reference>
<organism evidence="1 2">
    <name type="scientific">Saprolegnia parasitica (strain CBS 223.65)</name>
    <dbReference type="NCBI Taxonomy" id="695850"/>
    <lineage>
        <taxon>Eukaryota</taxon>
        <taxon>Sar</taxon>
        <taxon>Stramenopiles</taxon>
        <taxon>Oomycota</taxon>
        <taxon>Saprolegniomycetes</taxon>
        <taxon>Saprolegniales</taxon>
        <taxon>Saprolegniaceae</taxon>
        <taxon>Saprolegnia</taxon>
    </lineage>
</organism>
<dbReference type="VEuPathDB" id="FungiDB:SPRG_01036"/>
<dbReference type="EMBL" id="KK583190">
    <property type="protein sequence ID" value="KDO34974.1"/>
    <property type="molecule type" value="Genomic_DNA"/>
</dbReference>
<name>A0A067CW84_SAPPC</name>
<sequence length="355" mass="39626">MEAVVTIKLGDRAKSRSTAGQATIVVDLRGPFSLIQDAIALEANRIKVAYEATEANRRDKITMELPSPLLIFFKTGVSKAQTDYVGLDEGNFISKLTTAWKCLQERRSAAAATYKLELFVYATKAKQNQTTNQRAEAMTPQRHAGRPTAGFLTRFCAALLRLDDLDLVVLCLRDVVSVTIDTELPEVATFVHACLTKHGWVTLPAVDGLIQRWCADGKTDAVLHLLSSLAGVATDDAVCLPQMCIGEFVRASYATAPNRYLVPVRRRPSDETLFPLHGDMCAQVEGVKSCHADRLAHNLYHDAWVIRKRCPRDHEEFWWTDFITTQQMAREDKAMAATLERYLADIGRPYRRAVA</sequence>
<keyword evidence="2" id="KW-1185">Reference proteome</keyword>
<dbReference type="AlphaFoldDB" id="A0A067CW84"/>
<gene>
    <name evidence="1" type="ORF">SPRG_01036</name>
</gene>
<proteinExistence type="predicted"/>
<accession>A0A067CW84</accession>
<protein>
    <submittedName>
        <fullName evidence="1">Uncharacterized protein</fullName>
    </submittedName>
</protein>
<evidence type="ECO:0000313" key="2">
    <source>
        <dbReference type="Proteomes" id="UP000030745"/>
    </source>
</evidence>
<evidence type="ECO:0000313" key="1">
    <source>
        <dbReference type="EMBL" id="KDO34974.1"/>
    </source>
</evidence>